<dbReference type="EMBL" id="DNZF01000023">
    <property type="protein sequence ID" value="HBK52488.1"/>
    <property type="molecule type" value="Genomic_DNA"/>
</dbReference>
<dbReference type="Gene3D" id="3.40.1260.20">
    <property type="entry name" value="Ribonuclease E, catalytic domain"/>
    <property type="match status" value="1"/>
</dbReference>
<evidence type="ECO:0000256" key="1">
    <source>
        <dbReference type="ARBA" id="ARBA00001946"/>
    </source>
</evidence>
<accession>A0A354YSZ4</accession>
<dbReference type="PROSITE" id="PS50126">
    <property type="entry name" value="S1"/>
    <property type="match status" value="1"/>
</dbReference>
<comment type="cofactor">
    <cofactor evidence="1">
        <name>Mg(2+)</name>
        <dbReference type="ChEBI" id="CHEBI:18420"/>
    </cofactor>
</comment>
<dbReference type="GO" id="GO:0016787">
    <property type="term" value="F:hydrolase activity"/>
    <property type="evidence" value="ECO:0007669"/>
    <property type="project" value="UniProtKB-KW"/>
</dbReference>
<dbReference type="PANTHER" id="PTHR30001">
    <property type="entry name" value="RIBONUCLEASE"/>
    <property type="match status" value="1"/>
</dbReference>
<dbReference type="GO" id="GO:0005737">
    <property type="term" value="C:cytoplasm"/>
    <property type="evidence" value="ECO:0007669"/>
    <property type="project" value="TreeGrafter"/>
</dbReference>
<evidence type="ECO:0000256" key="4">
    <source>
        <dbReference type="ARBA" id="ARBA00022842"/>
    </source>
</evidence>
<reference evidence="7 8" key="1">
    <citation type="journal article" date="2018" name="Nat. Biotechnol.">
        <title>A standardized bacterial taxonomy based on genome phylogeny substantially revises the tree of life.</title>
        <authorList>
            <person name="Parks D.H."/>
            <person name="Chuvochina M."/>
            <person name="Waite D.W."/>
            <person name="Rinke C."/>
            <person name="Skarshewski A."/>
            <person name="Chaumeil P.A."/>
            <person name="Hugenholtz P."/>
        </authorList>
    </citation>
    <scope>NUCLEOTIDE SEQUENCE [LARGE SCALE GENOMIC DNA]</scope>
    <source>
        <strain evidence="7">UBA10948</strain>
    </source>
</reference>
<dbReference type="GO" id="GO:0004540">
    <property type="term" value="F:RNA nuclease activity"/>
    <property type="evidence" value="ECO:0007669"/>
    <property type="project" value="InterPro"/>
</dbReference>
<dbReference type="InterPro" id="IPR012340">
    <property type="entry name" value="NA-bd_OB-fold"/>
</dbReference>
<dbReference type="InterPro" id="IPR004659">
    <property type="entry name" value="RNase_E/G"/>
</dbReference>
<dbReference type="GO" id="GO:0003723">
    <property type="term" value="F:RNA binding"/>
    <property type="evidence" value="ECO:0007669"/>
    <property type="project" value="UniProtKB-KW"/>
</dbReference>
<dbReference type="AlphaFoldDB" id="A0A354YSZ4"/>
<feature type="domain" description="S1 motif" evidence="6">
    <location>
        <begin position="37"/>
        <end position="96"/>
    </location>
</feature>
<dbReference type="SMART" id="SM00316">
    <property type="entry name" value="S1"/>
    <property type="match status" value="1"/>
</dbReference>
<name>A0A354YSZ4_9FIRM</name>
<organism evidence="7 8">
    <name type="scientific">Syntrophomonas wolfei</name>
    <dbReference type="NCBI Taxonomy" id="863"/>
    <lineage>
        <taxon>Bacteria</taxon>
        <taxon>Bacillati</taxon>
        <taxon>Bacillota</taxon>
        <taxon>Clostridia</taxon>
        <taxon>Eubacteriales</taxon>
        <taxon>Syntrophomonadaceae</taxon>
        <taxon>Syntrophomonas</taxon>
    </lineage>
</organism>
<keyword evidence="4" id="KW-0460">Magnesium</keyword>
<evidence type="ECO:0000256" key="3">
    <source>
        <dbReference type="ARBA" id="ARBA00022801"/>
    </source>
</evidence>
<proteinExistence type="predicted"/>
<evidence type="ECO:0000313" key="8">
    <source>
        <dbReference type="Proteomes" id="UP000263273"/>
    </source>
</evidence>
<keyword evidence="3" id="KW-0378">Hydrolase</keyword>
<gene>
    <name evidence="7" type="ORF">DDZ44_00935</name>
</gene>
<evidence type="ECO:0000256" key="5">
    <source>
        <dbReference type="ARBA" id="ARBA00022884"/>
    </source>
</evidence>
<dbReference type="PANTHER" id="PTHR30001:SF0">
    <property type="entry name" value="RIBONUCLEASE G"/>
    <property type="match status" value="1"/>
</dbReference>
<dbReference type="SUPFAM" id="SSF50249">
    <property type="entry name" value="Nucleic acid-binding proteins"/>
    <property type="match status" value="1"/>
</dbReference>
<dbReference type="InterPro" id="IPR019307">
    <property type="entry name" value="RNA-bd_AU-1/RNase_E/G"/>
</dbReference>
<protein>
    <submittedName>
        <fullName evidence="7">Ribonuclease E/G</fullName>
    </submittedName>
</protein>
<dbReference type="GO" id="GO:0046872">
    <property type="term" value="F:metal ion binding"/>
    <property type="evidence" value="ECO:0007669"/>
    <property type="project" value="UniProtKB-KW"/>
</dbReference>
<dbReference type="Pfam" id="PF10150">
    <property type="entry name" value="RNase_E_G"/>
    <property type="match status" value="1"/>
</dbReference>
<sequence length="476" mass="54349">MIKEIIAEVYPWESRVAIVEDGRLAEVFWADQGENVGKIYKGKIKDILPGLSCVFIDIGLARNAFLYAGDVVRVGKKKGLNVYELLKSGQDIMVQVKKEAFSEKGARVTGDLSIPGRLLVLLPFQNEVSISRKITGDERRKHLRSLLEESKPENGGIIVRTACLEAEDQEIIQELNRLLKTWEEIKQRYQNRKAPSLIYEDMDVLERTMRDYLDGNLSRIVINNQRLKDKILEYISGKKIFNRLTVDYEEGALFEKNNLEKDIKRSLRRKIWLKNGGYLIFDRTEAMIVIDVNSGKFTGKDNFEETVFKINMEAAIEIPRQLRLRSLGGIILIDFIDMKEKSNQDELVRVLKTELEKDKANTRIIGITGLGFLEMTRKKSRYGVVEFFTDECSNCSGRGHIINLQALASEAKRKMAHMGYLENSQIICKAEPRLLKILKDDEKDIGYIESRSGKSVLLLSDPDLAPGEYKIFAGSE</sequence>
<dbReference type="CDD" id="cd04453">
    <property type="entry name" value="S1_RNase_E"/>
    <property type="match status" value="1"/>
</dbReference>
<comment type="caution">
    <text evidence="7">The sequence shown here is derived from an EMBL/GenBank/DDBJ whole genome shotgun (WGS) entry which is preliminary data.</text>
</comment>
<dbReference type="Proteomes" id="UP000263273">
    <property type="component" value="Unassembled WGS sequence"/>
</dbReference>
<dbReference type="NCBIfam" id="TIGR00757">
    <property type="entry name" value="RNaseEG"/>
    <property type="match status" value="1"/>
</dbReference>
<keyword evidence="5" id="KW-0694">RNA-binding</keyword>
<dbReference type="GO" id="GO:0006364">
    <property type="term" value="P:rRNA processing"/>
    <property type="evidence" value="ECO:0007669"/>
    <property type="project" value="TreeGrafter"/>
</dbReference>
<keyword evidence="2" id="KW-0479">Metal-binding</keyword>
<evidence type="ECO:0000256" key="2">
    <source>
        <dbReference type="ARBA" id="ARBA00022723"/>
    </source>
</evidence>
<dbReference type="InterPro" id="IPR003029">
    <property type="entry name" value="S1_domain"/>
</dbReference>
<evidence type="ECO:0000259" key="6">
    <source>
        <dbReference type="PROSITE" id="PS50126"/>
    </source>
</evidence>
<evidence type="ECO:0000313" key="7">
    <source>
        <dbReference type="EMBL" id="HBK52488.1"/>
    </source>
</evidence>
<dbReference type="STRING" id="378794.GCA_001570625_01927"/>
<dbReference type="Gene3D" id="2.40.50.140">
    <property type="entry name" value="Nucleic acid-binding proteins"/>
    <property type="match status" value="1"/>
</dbReference>
<dbReference type="RefSeq" id="WP_061214380.1">
    <property type="nucleotide sequence ID" value="NZ_DCDX01000163.1"/>
</dbReference>